<evidence type="ECO:0000256" key="8">
    <source>
        <dbReference type="ARBA" id="ARBA00022842"/>
    </source>
</evidence>
<keyword evidence="9" id="KW-0234">DNA repair</keyword>
<dbReference type="EMBL" id="MU620905">
    <property type="protein sequence ID" value="KAI8581533.1"/>
    <property type="molecule type" value="Genomic_DNA"/>
</dbReference>
<comment type="cofactor">
    <cofactor evidence="1">
        <name>Mg(2+)</name>
        <dbReference type="ChEBI" id="CHEBI:18420"/>
    </cofactor>
</comment>
<dbReference type="SMART" id="SM00484">
    <property type="entry name" value="XPGI"/>
    <property type="match status" value="1"/>
</dbReference>
<dbReference type="Gene3D" id="3.40.50.1010">
    <property type="entry name" value="5'-nuclease"/>
    <property type="match status" value="1"/>
</dbReference>
<keyword evidence="5" id="KW-0255">Endonuclease</keyword>
<reference evidence="15" key="2">
    <citation type="journal article" date="2022" name="Proc. Natl. Acad. Sci. U.S.A.">
        <title>Diploid-dominant life cycles characterize the early evolution of Fungi.</title>
        <authorList>
            <person name="Amses K.R."/>
            <person name="Simmons D.R."/>
            <person name="Longcore J.E."/>
            <person name="Mondo S.J."/>
            <person name="Seto K."/>
            <person name="Jeronimo G.H."/>
            <person name="Bonds A.E."/>
            <person name="Quandt C.A."/>
            <person name="Davis W.J."/>
            <person name="Chang Y."/>
            <person name="Federici B.A."/>
            <person name="Kuo A."/>
            <person name="LaButti K."/>
            <person name="Pangilinan J."/>
            <person name="Andreopoulos W."/>
            <person name="Tritt A."/>
            <person name="Riley R."/>
            <person name="Hundley H."/>
            <person name="Johnson J."/>
            <person name="Lipzen A."/>
            <person name="Barry K."/>
            <person name="Lang B.F."/>
            <person name="Cuomo C.A."/>
            <person name="Buchler N.E."/>
            <person name="Grigoriev I.V."/>
            <person name="Spatafora J.W."/>
            <person name="Stajich J.E."/>
            <person name="James T.Y."/>
        </authorList>
    </citation>
    <scope>NUCLEOTIDE SEQUENCE</scope>
    <source>
        <strain evidence="15">AG</strain>
    </source>
</reference>
<comment type="similarity">
    <text evidence="11">Belongs to the XPG/RAD2 endonuclease family. GEN subfamily.</text>
</comment>
<evidence type="ECO:0000256" key="5">
    <source>
        <dbReference type="ARBA" id="ARBA00022759"/>
    </source>
</evidence>
<dbReference type="GO" id="GO:0005634">
    <property type="term" value="C:nucleus"/>
    <property type="evidence" value="ECO:0007669"/>
    <property type="project" value="UniProtKB-SubCell"/>
</dbReference>
<feature type="region of interest" description="Disordered" evidence="13">
    <location>
        <begin position="135"/>
        <end position="161"/>
    </location>
</feature>
<feature type="coiled-coil region" evidence="12">
    <location>
        <begin position="682"/>
        <end position="709"/>
    </location>
</feature>
<keyword evidence="12" id="KW-0175">Coiled coil</keyword>
<dbReference type="SMART" id="SM00279">
    <property type="entry name" value="HhH2"/>
    <property type="match status" value="1"/>
</dbReference>
<dbReference type="GO" id="GO:0003697">
    <property type="term" value="F:single-stranded DNA binding"/>
    <property type="evidence" value="ECO:0007669"/>
    <property type="project" value="TreeGrafter"/>
</dbReference>
<keyword evidence="7" id="KW-0378">Hydrolase</keyword>
<evidence type="ECO:0000256" key="4">
    <source>
        <dbReference type="ARBA" id="ARBA00022723"/>
    </source>
</evidence>
<dbReference type="PANTHER" id="PTHR16171">
    <property type="entry name" value="DNA REPAIR PROTEIN COMPLEMENTING XP-G CELLS-RELATED"/>
    <property type="match status" value="1"/>
</dbReference>
<evidence type="ECO:0000256" key="9">
    <source>
        <dbReference type="ARBA" id="ARBA00023204"/>
    </source>
</evidence>
<keyword evidence="8" id="KW-0460">Magnesium</keyword>
<evidence type="ECO:0000256" key="12">
    <source>
        <dbReference type="SAM" id="Coils"/>
    </source>
</evidence>
<dbReference type="CDD" id="cd09904">
    <property type="entry name" value="H3TH_XPG"/>
    <property type="match status" value="1"/>
</dbReference>
<keyword evidence="4" id="KW-0479">Metal-binding</keyword>
<keyword evidence="3" id="KW-0540">Nuclease</keyword>
<accession>A0AAD5ECQ8</accession>
<evidence type="ECO:0000256" key="1">
    <source>
        <dbReference type="ARBA" id="ARBA00001946"/>
    </source>
</evidence>
<feature type="region of interest" description="Disordered" evidence="13">
    <location>
        <begin position="90"/>
        <end position="110"/>
    </location>
</feature>
<sequence length="1003" mass="114016">MIRKSKTSLDFSKQQIQHLMHRNVMTQRLLDVNSAVGNVKDLQPVRIASERGKQYVLVKNEDVTEGLGWKLPGLHYDKGTADKPLLEEDIQEEEEDSDDDTKETADGPKDKVLQAIESNPTLKRLLESMNKNDTQRDANAADNDADVVDTGFSDEGSEDDNELFVQTRPEHERSIQDSSIQADILDNMNAYVDDNLSIQEIMARFQSKQDLDEKLKLQHDTALKEPSPTQETGPDIETMSGPELVNYWIKQSPDAFIYEHSLNDEYKHIIRDAVYTLSVEDMESKLSAISRKTGKLALHDELRQESFRFYITILEGTMKWKRLQVQLLEQFENQDKPEMADGPQSDKMVWVDSDDDFEALDYSLLEEPTVPSTTPPGQTTIDHPAKDFKGKENEHRGMSATSHPIMPLSNFDFNINIPIQKSSLLRPTSESVMEHETVSSQEQSSIHETHANHEVVEADTSDIIELEESEDEQWQQVDVDHDSDVQVSYNNIVPNFSPSSSKSSSAEVELFVEENSHGMAHIPEREHGHNNNVSDNDDSQPQSITVDKEILGNIDEVGVQSNAKVNDLESETEPTKMGEYAEDHMEGIEKDEAEHQLNSGADDAPEREAEELGKTLPQPTNEITNAEMEEEIEAYIADQAQVSGEHDGYNSEEELGSKLEAEDSEYARFVAEFGSRDYTDVRQEINDELRALGKEQRRQKRDMDELTTQMIEDAQELLRLFGIPYIVSPMEAEAQCAELLQLSLVDGVVTDDSDVFLFGASKVYKNVFNQEKFVECYMSNDVEKELSLDRQRLIQLAYLLGSDYTTGFAGIGQVAAMEILKEFQGDPDEPPLKPLQRFKEWWETPMLPKDETSDFRKKFRKRHSGLEIPEDFPNPHVREAYISPHVDASTQEFEWGMPDLDALRRFLYSMLGWDEKKVDGLVVPVIKEMNSRKAAAQASIGQFFDVTIDRPVQQPVRKRAYKSKRLQKVVQSLKEQDQAASKKRAKSGDDSKDTANSRSTKRR</sequence>
<name>A0AAD5ECQ8_UMBRA</name>
<dbReference type="Gene3D" id="1.10.150.20">
    <property type="entry name" value="5' to 3' exonuclease, C-terminal subdomain"/>
    <property type="match status" value="1"/>
</dbReference>
<dbReference type="GeneID" id="75912829"/>
<evidence type="ECO:0000256" key="13">
    <source>
        <dbReference type="SAM" id="MobiDB-lite"/>
    </source>
</evidence>
<proteinExistence type="inferred from homology"/>
<dbReference type="InterPro" id="IPR036279">
    <property type="entry name" value="5-3_exonuclease_C_sf"/>
</dbReference>
<dbReference type="AlphaFoldDB" id="A0AAD5ECQ8"/>
<feature type="compositionally biased region" description="Basic and acidic residues" evidence="13">
    <location>
        <begin position="604"/>
        <end position="613"/>
    </location>
</feature>
<feature type="compositionally biased region" description="Basic and acidic residues" evidence="13">
    <location>
        <begin position="986"/>
        <end position="995"/>
    </location>
</feature>
<feature type="region of interest" description="Disordered" evidence="13">
    <location>
        <begin position="594"/>
        <end position="622"/>
    </location>
</feature>
<dbReference type="InterPro" id="IPR029060">
    <property type="entry name" value="PIN-like_dom_sf"/>
</dbReference>
<comment type="subcellular location">
    <subcellularLocation>
        <location evidence="2">Nucleus</location>
    </subcellularLocation>
</comment>
<evidence type="ECO:0000256" key="3">
    <source>
        <dbReference type="ARBA" id="ARBA00022722"/>
    </source>
</evidence>
<comment type="caution">
    <text evidence="15">The sequence shown here is derived from an EMBL/GenBank/DDBJ whole genome shotgun (WGS) entry which is preliminary data.</text>
</comment>
<dbReference type="Pfam" id="PF00867">
    <property type="entry name" value="XPG_I"/>
    <property type="match status" value="1"/>
</dbReference>
<dbReference type="GO" id="GO:0006281">
    <property type="term" value="P:DNA repair"/>
    <property type="evidence" value="ECO:0007669"/>
    <property type="project" value="UniProtKB-KW"/>
</dbReference>
<dbReference type="Proteomes" id="UP001206595">
    <property type="component" value="Unassembled WGS sequence"/>
</dbReference>
<keyword evidence="6" id="KW-0227">DNA damage</keyword>
<evidence type="ECO:0000313" key="16">
    <source>
        <dbReference type="Proteomes" id="UP001206595"/>
    </source>
</evidence>
<keyword evidence="10" id="KW-0539">Nucleus</keyword>
<evidence type="ECO:0000256" key="10">
    <source>
        <dbReference type="ARBA" id="ARBA00023242"/>
    </source>
</evidence>
<dbReference type="GO" id="GO:0048256">
    <property type="term" value="F:flap endonuclease activity"/>
    <property type="evidence" value="ECO:0007669"/>
    <property type="project" value="UniProtKB-ARBA"/>
</dbReference>
<dbReference type="PRINTS" id="PR00853">
    <property type="entry name" value="XPGRADSUPER"/>
</dbReference>
<evidence type="ECO:0000313" key="15">
    <source>
        <dbReference type="EMBL" id="KAI8581533.1"/>
    </source>
</evidence>
<dbReference type="PANTHER" id="PTHR16171:SF7">
    <property type="entry name" value="DNA REPAIR PROTEIN RAD2"/>
    <property type="match status" value="1"/>
</dbReference>
<dbReference type="SUPFAM" id="SSF88723">
    <property type="entry name" value="PIN domain-like"/>
    <property type="match status" value="1"/>
</dbReference>
<dbReference type="GO" id="GO:0046872">
    <property type="term" value="F:metal ion binding"/>
    <property type="evidence" value="ECO:0007669"/>
    <property type="project" value="UniProtKB-KW"/>
</dbReference>
<organism evidence="15 16">
    <name type="scientific">Umbelopsis ramanniana AG</name>
    <dbReference type="NCBI Taxonomy" id="1314678"/>
    <lineage>
        <taxon>Eukaryota</taxon>
        <taxon>Fungi</taxon>
        <taxon>Fungi incertae sedis</taxon>
        <taxon>Mucoromycota</taxon>
        <taxon>Mucoromycotina</taxon>
        <taxon>Umbelopsidomycetes</taxon>
        <taxon>Umbelopsidales</taxon>
        <taxon>Umbelopsidaceae</taxon>
        <taxon>Umbelopsis</taxon>
    </lineage>
</organism>
<protein>
    <recommendedName>
        <fullName evidence="14">XPG-I domain-containing protein</fullName>
    </recommendedName>
</protein>
<feature type="compositionally biased region" description="Acidic residues" evidence="13">
    <location>
        <begin position="90"/>
        <end position="101"/>
    </location>
</feature>
<dbReference type="InterPro" id="IPR006086">
    <property type="entry name" value="XPG-I_dom"/>
</dbReference>
<reference evidence="15" key="1">
    <citation type="submission" date="2021-06" db="EMBL/GenBank/DDBJ databases">
        <authorList>
            <consortium name="DOE Joint Genome Institute"/>
            <person name="Mondo S.J."/>
            <person name="Amses K.R."/>
            <person name="Simmons D.R."/>
            <person name="Longcore J.E."/>
            <person name="Seto K."/>
            <person name="Alves G.H."/>
            <person name="Bonds A.E."/>
            <person name="Quandt C.A."/>
            <person name="Davis W.J."/>
            <person name="Chang Y."/>
            <person name="Letcher P.M."/>
            <person name="Powell M.J."/>
            <person name="Kuo A."/>
            <person name="Labutti K."/>
            <person name="Pangilinan J."/>
            <person name="Andreopoulos W."/>
            <person name="Tritt A."/>
            <person name="Riley R."/>
            <person name="Hundley H."/>
            <person name="Johnson J."/>
            <person name="Lipzen A."/>
            <person name="Barry K."/>
            <person name="Berbee M.L."/>
            <person name="Buchler N.E."/>
            <person name="Grigoriev I.V."/>
            <person name="Spatafora J.W."/>
            <person name="Stajich J.E."/>
            <person name="James T.Y."/>
        </authorList>
    </citation>
    <scope>NUCLEOTIDE SEQUENCE</scope>
    <source>
        <strain evidence="15">AG</strain>
    </source>
</reference>
<evidence type="ECO:0000259" key="14">
    <source>
        <dbReference type="SMART" id="SM00484"/>
    </source>
</evidence>
<evidence type="ECO:0000256" key="2">
    <source>
        <dbReference type="ARBA" id="ARBA00004123"/>
    </source>
</evidence>
<dbReference type="SUPFAM" id="SSF47807">
    <property type="entry name" value="5' to 3' exonuclease, C-terminal subdomain"/>
    <property type="match status" value="1"/>
</dbReference>
<keyword evidence="16" id="KW-1185">Reference proteome</keyword>
<feature type="compositionally biased region" description="Basic residues" evidence="13">
    <location>
        <begin position="957"/>
        <end position="967"/>
    </location>
</feature>
<dbReference type="InterPro" id="IPR006084">
    <property type="entry name" value="XPG/Rad2"/>
</dbReference>
<gene>
    <name evidence="15" type="ORF">K450DRAFT_231764</name>
</gene>
<dbReference type="InterPro" id="IPR008918">
    <property type="entry name" value="HhH2"/>
</dbReference>
<dbReference type="CDD" id="cd09868">
    <property type="entry name" value="PIN_XPG_RAD2"/>
    <property type="match status" value="1"/>
</dbReference>
<dbReference type="FunFam" id="1.10.150.20:FF:000030">
    <property type="entry name" value="Flap endonuclease GEN-like 1"/>
    <property type="match status" value="1"/>
</dbReference>
<evidence type="ECO:0000256" key="6">
    <source>
        <dbReference type="ARBA" id="ARBA00022763"/>
    </source>
</evidence>
<dbReference type="RefSeq" id="XP_051446537.1">
    <property type="nucleotide sequence ID" value="XM_051587484.1"/>
</dbReference>
<feature type="region of interest" description="Disordered" evidence="13">
    <location>
        <begin position="957"/>
        <end position="1003"/>
    </location>
</feature>
<feature type="domain" description="XPG-I" evidence="14">
    <location>
        <begin position="719"/>
        <end position="788"/>
    </location>
</feature>
<evidence type="ECO:0000256" key="7">
    <source>
        <dbReference type="ARBA" id="ARBA00022801"/>
    </source>
</evidence>
<evidence type="ECO:0000256" key="11">
    <source>
        <dbReference type="ARBA" id="ARBA00038112"/>
    </source>
</evidence>